<accession>A0A7H1MZX2</accession>
<dbReference type="AlphaFoldDB" id="A0A7H1MZX2"/>
<keyword evidence="5" id="KW-0482">Metalloprotease</keyword>
<dbReference type="SUPFAM" id="SSF47781">
    <property type="entry name" value="RuvA domain 2-like"/>
    <property type="match status" value="1"/>
</dbReference>
<keyword evidence="9" id="KW-1185">Reference proteome</keyword>
<dbReference type="CDD" id="cd08071">
    <property type="entry name" value="MPN_DUF2466"/>
    <property type="match status" value="1"/>
</dbReference>
<keyword evidence="2" id="KW-0479">Metal-binding</keyword>
<dbReference type="SUPFAM" id="SSF102712">
    <property type="entry name" value="JAB1/MPN domain"/>
    <property type="match status" value="1"/>
</dbReference>
<proteinExistence type="inferred from homology"/>
<evidence type="ECO:0000313" key="9">
    <source>
        <dbReference type="Proteomes" id="UP000516369"/>
    </source>
</evidence>
<evidence type="ECO:0000256" key="2">
    <source>
        <dbReference type="ARBA" id="ARBA00022723"/>
    </source>
</evidence>
<dbReference type="PANTHER" id="PTHR30471">
    <property type="entry name" value="DNA REPAIR PROTEIN RADC"/>
    <property type="match status" value="1"/>
</dbReference>
<evidence type="ECO:0000259" key="7">
    <source>
        <dbReference type="PROSITE" id="PS50249"/>
    </source>
</evidence>
<feature type="domain" description="MPN" evidence="7">
    <location>
        <begin position="236"/>
        <end position="358"/>
    </location>
</feature>
<dbReference type="KEGG" id="dvn:HQ394_06145"/>
<name>A0A7H1MZX2_9PROT</name>
<dbReference type="Pfam" id="PF04002">
    <property type="entry name" value="RadC"/>
    <property type="match status" value="1"/>
</dbReference>
<organism evidence="8 9">
    <name type="scientific">Defluviicoccus vanus</name>
    <dbReference type="NCBI Taxonomy" id="111831"/>
    <lineage>
        <taxon>Bacteria</taxon>
        <taxon>Pseudomonadati</taxon>
        <taxon>Pseudomonadota</taxon>
        <taxon>Alphaproteobacteria</taxon>
        <taxon>Rhodospirillales</taxon>
        <taxon>Rhodospirillaceae</taxon>
        <taxon>Defluviicoccus</taxon>
    </lineage>
</organism>
<keyword evidence="4" id="KW-0862">Zinc</keyword>
<comment type="similarity">
    <text evidence="6">Belongs to the UPF0758 family.</text>
</comment>
<gene>
    <name evidence="8" type="primary">radC</name>
    <name evidence="8" type="ORF">HQ394_06145</name>
</gene>
<dbReference type="NCBIfam" id="TIGR00608">
    <property type="entry name" value="radc"/>
    <property type="match status" value="1"/>
</dbReference>
<keyword evidence="3" id="KW-0378">Hydrolase</keyword>
<dbReference type="PANTHER" id="PTHR30471:SF3">
    <property type="entry name" value="UPF0758 PROTEIN YEES-RELATED"/>
    <property type="match status" value="1"/>
</dbReference>
<dbReference type="GO" id="GO:0008237">
    <property type="term" value="F:metallopeptidase activity"/>
    <property type="evidence" value="ECO:0007669"/>
    <property type="project" value="UniProtKB-KW"/>
</dbReference>
<evidence type="ECO:0000256" key="1">
    <source>
        <dbReference type="ARBA" id="ARBA00022670"/>
    </source>
</evidence>
<dbReference type="InterPro" id="IPR025657">
    <property type="entry name" value="RadC_JAB"/>
</dbReference>
<dbReference type="EMBL" id="CP053923">
    <property type="protein sequence ID" value="QNT69008.1"/>
    <property type="molecule type" value="Genomic_DNA"/>
</dbReference>
<dbReference type="Gene3D" id="1.10.150.20">
    <property type="entry name" value="5' to 3' exonuclease, C-terminal subdomain"/>
    <property type="match status" value="1"/>
</dbReference>
<evidence type="ECO:0000256" key="4">
    <source>
        <dbReference type="ARBA" id="ARBA00022833"/>
    </source>
</evidence>
<dbReference type="InterPro" id="IPR010994">
    <property type="entry name" value="RuvA_2-like"/>
</dbReference>
<keyword evidence="1" id="KW-0645">Protease</keyword>
<dbReference type="InterPro" id="IPR037518">
    <property type="entry name" value="MPN"/>
</dbReference>
<reference evidence="8 9" key="1">
    <citation type="submission" date="2020-05" db="EMBL/GenBank/DDBJ databases">
        <title>Complete closed genome sequence of Defluviicoccus vanus.</title>
        <authorList>
            <person name="Bessarab I."/>
            <person name="Arumugam K."/>
            <person name="Maszenan A.M."/>
            <person name="Seviour R.J."/>
            <person name="Williams R.B."/>
        </authorList>
    </citation>
    <scope>NUCLEOTIDE SEQUENCE [LARGE SCALE GENOMIC DNA]</scope>
    <source>
        <strain evidence="8 9">Ben 114</strain>
    </source>
</reference>
<evidence type="ECO:0000256" key="3">
    <source>
        <dbReference type="ARBA" id="ARBA00022801"/>
    </source>
</evidence>
<dbReference type="Proteomes" id="UP000516369">
    <property type="component" value="Chromosome"/>
</dbReference>
<evidence type="ECO:0000256" key="6">
    <source>
        <dbReference type="RuleBase" id="RU003797"/>
    </source>
</evidence>
<dbReference type="GO" id="GO:0006508">
    <property type="term" value="P:proteolysis"/>
    <property type="evidence" value="ECO:0007669"/>
    <property type="project" value="UniProtKB-KW"/>
</dbReference>
<dbReference type="RefSeq" id="WP_190262520.1">
    <property type="nucleotide sequence ID" value="NZ_CP053923.1"/>
</dbReference>
<dbReference type="Gene3D" id="3.40.140.10">
    <property type="entry name" value="Cytidine Deaminase, domain 2"/>
    <property type="match status" value="1"/>
</dbReference>
<sequence>MPSVKPAELLSADAKIGAEFPAEPIGVPAGLADCVGAEVEAIGVPADAESLLQRHGLKLASRVATDGEAVYIVSGDTHPHRHLLRESGGRWDAVARVWLFRGTDPAPQLQARLGNTQPVVGFADAAAAIALGLANRPHYLGHRQRLRDRFLAGDETALPDYELMELLLFFSIRRIDTKPLAKALLARFGSLAGAVNASVEQLQEFDGVDHFTITLFKAVRVLAARLVREDLTERPLLDNWDALIAYLRATMAHRMVEQFRLLFLDRRNVLIADEVQQQGTIDHTPVYTREVVKRALALDASALVMVHNHPSNHPAPSKPDIEMTKQVREALDRVGIVLHDHLIISRRGHTSFRQMGIIGR</sequence>
<evidence type="ECO:0000313" key="8">
    <source>
        <dbReference type="EMBL" id="QNT69008.1"/>
    </source>
</evidence>
<dbReference type="GO" id="GO:0046872">
    <property type="term" value="F:metal ion binding"/>
    <property type="evidence" value="ECO:0007669"/>
    <property type="project" value="UniProtKB-KW"/>
</dbReference>
<evidence type="ECO:0000256" key="5">
    <source>
        <dbReference type="ARBA" id="ARBA00023049"/>
    </source>
</evidence>
<dbReference type="NCBIfam" id="NF000642">
    <property type="entry name" value="PRK00024.1"/>
    <property type="match status" value="1"/>
</dbReference>
<protein>
    <submittedName>
        <fullName evidence="8">DNA repair protein RadC</fullName>
    </submittedName>
</protein>
<dbReference type="InterPro" id="IPR001405">
    <property type="entry name" value="UPF0758"/>
</dbReference>
<dbReference type="PROSITE" id="PS50249">
    <property type="entry name" value="MPN"/>
    <property type="match status" value="1"/>
</dbReference>